<accession>A0A139AMI1</accession>
<dbReference type="Gene3D" id="3.30.70.330">
    <property type="match status" value="1"/>
</dbReference>
<feature type="region of interest" description="Disordered" evidence="3">
    <location>
        <begin position="197"/>
        <end position="246"/>
    </location>
</feature>
<dbReference type="InterPro" id="IPR003954">
    <property type="entry name" value="RRM_euk-type"/>
</dbReference>
<dbReference type="Proteomes" id="UP000070544">
    <property type="component" value="Unassembled WGS sequence"/>
</dbReference>
<dbReference type="PANTHER" id="PTHR23140:SF0">
    <property type="entry name" value="U2 SNRNP-ASSOCIATED SURP MOTIF-CONTAINING PROTEIN"/>
    <property type="match status" value="1"/>
</dbReference>
<dbReference type="SMART" id="SM00582">
    <property type="entry name" value="RPR"/>
    <property type="match status" value="1"/>
</dbReference>
<evidence type="ECO:0000313" key="8">
    <source>
        <dbReference type="Proteomes" id="UP000070544"/>
    </source>
</evidence>
<dbReference type="InterPro" id="IPR006569">
    <property type="entry name" value="CID_dom"/>
</dbReference>
<keyword evidence="1 2" id="KW-0694">RNA-binding</keyword>
<dbReference type="SUPFAM" id="SSF54928">
    <property type="entry name" value="RNA-binding domain, RBD"/>
    <property type="match status" value="1"/>
</dbReference>
<dbReference type="PROSITE" id="PS50102">
    <property type="entry name" value="RRM"/>
    <property type="match status" value="1"/>
</dbReference>
<dbReference type="Pfam" id="PF00076">
    <property type="entry name" value="RRM_1"/>
    <property type="match status" value="1"/>
</dbReference>
<feature type="compositionally biased region" description="Polar residues" evidence="3">
    <location>
        <begin position="156"/>
        <end position="170"/>
    </location>
</feature>
<evidence type="ECO:0008006" key="9">
    <source>
        <dbReference type="Google" id="ProtNLM"/>
    </source>
</evidence>
<organism evidence="7 8">
    <name type="scientific">Gonapodya prolifera (strain JEL478)</name>
    <name type="common">Monoblepharis prolifera</name>
    <dbReference type="NCBI Taxonomy" id="1344416"/>
    <lineage>
        <taxon>Eukaryota</taxon>
        <taxon>Fungi</taxon>
        <taxon>Fungi incertae sedis</taxon>
        <taxon>Chytridiomycota</taxon>
        <taxon>Chytridiomycota incertae sedis</taxon>
        <taxon>Monoblepharidomycetes</taxon>
        <taxon>Monoblepharidales</taxon>
        <taxon>Gonapodyaceae</taxon>
        <taxon>Gonapodya</taxon>
    </lineage>
</organism>
<dbReference type="AlphaFoldDB" id="A0A139AMI1"/>
<dbReference type="STRING" id="1344416.A0A139AMI1"/>
<evidence type="ECO:0000259" key="5">
    <source>
        <dbReference type="PROSITE" id="PS50128"/>
    </source>
</evidence>
<protein>
    <recommendedName>
        <fullName evidence="9">U2 snRNP-associated SURP motif-containing protein</fullName>
    </recommendedName>
</protein>
<feature type="compositionally biased region" description="Low complexity" evidence="3">
    <location>
        <begin position="538"/>
        <end position="552"/>
    </location>
</feature>
<feature type="domain" description="CID" evidence="6">
    <location>
        <begin position="571"/>
        <end position="717"/>
    </location>
</feature>
<dbReference type="OrthoDB" id="377209at2759"/>
<gene>
    <name evidence="7" type="ORF">M427DRAFT_54330</name>
</gene>
<dbReference type="PANTHER" id="PTHR23140">
    <property type="entry name" value="RNA PROCESSING PROTEIN LD23810P"/>
    <property type="match status" value="1"/>
</dbReference>
<feature type="compositionally biased region" description="Polar residues" evidence="3">
    <location>
        <begin position="736"/>
        <end position="751"/>
    </location>
</feature>
<dbReference type="SMART" id="SM00360">
    <property type="entry name" value="RRM"/>
    <property type="match status" value="1"/>
</dbReference>
<feature type="region of interest" description="Disordered" evidence="3">
    <location>
        <begin position="862"/>
        <end position="882"/>
    </location>
</feature>
<feature type="domain" description="SURP motif" evidence="5">
    <location>
        <begin position="446"/>
        <end position="494"/>
    </location>
</feature>
<dbReference type="GO" id="GO:0006396">
    <property type="term" value="P:RNA processing"/>
    <property type="evidence" value="ECO:0007669"/>
    <property type="project" value="InterPro"/>
</dbReference>
<dbReference type="SMART" id="SM00361">
    <property type="entry name" value="RRM_1"/>
    <property type="match status" value="1"/>
</dbReference>
<dbReference type="EMBL" id="KQ965745">
    <property type="protein sequence ID" value="KXS17733.1"/>
    <property type="molecule type" value="Genomic_DNA"/>
</dbReference>
<dbReference type="InterPro" id="IPR051485">
    <property type="entry name" value="SR-CTD_assoc_factor"/>
</dbReference>
<evidence type="ECO:0000259" key="4">
    <source>
        <dbReference type="PROSITE" id="PS50102"/>
    </source>
</evidence>
<dbReference type="GO" id="GO:0005634">
    <property type="term" value="C:nucleus"/>
    <property type="evidence" value="ECO:0007669"/>
    <property type="project" value="TreeGrafter"/>
</dbReference>
<dbReference type="InterPro" id="IPR035979">
    <property type="entry name" value="RBD_domain_sf"/>
</dbReference>
<dbReference type="InterPro" id="IPR035009">
    <property type="entry name" value="SR140_RRM"/>
</dbReference>
<dbReference type="PROSITE" id="PS50128">
    <property type="entry name" value="SURP"/>
    <property type="match status" value="1"/>
</dbReference>
<keyword evidence="8" id="KW-1185">Reference proteome</keyword>
<dbReference type="InterPro" id="IPR000061">
    <property type="entry name" value="Surp"/>
</dbReference>
<dbReference type="Gene3D" id="1.10.10.790">
    <property type="entry name" value="Surp module"/>
    <property type="match status" value="1"/>
</dbReference>
<evidence type="ECO:0000256" key="3">
    <source>
        <dbReference type="SAM" id="MobiDB-lite"/>
    </source>
</evidence>
<dbReference type="Gene3D" id="1.25.40.90">
    <property type="match status" value="1"/>
</dbReference>
<feature type="region of interest" description="Disordered" evidence="3">
    <location>
        <begin position="534"/>
        <end position="560"/>
    </location>
</feature>
<dbReference type="SMART" id="SM00648">
    <property type="entry name" value="SWAP"/>
    <property type="match status" value="1"/>
</dbReference>
<dbReference type="CDD" id="cd12223">
    <property type="entry name" value="RRM_SR140"/>
    <property type="match status" value="1"/>
</dbReference>
<evidence type="ECO:0000256" key="2">
    <source>
        <dbReference type="PROSITE-ProRule" id="PRU00176"/>
    </source>
</evidence>
<proteinExistence type="predicted"/>
<evidence type="ECO:0000313" key="7">
    <source>
        <dbReference type="EMBL" id="KXS17733.1"/>
    </source>
</evidence>
<dbReference type="InterPro" id="IPR000504">
    <property type="entry name" value="RRM_dom"/>
</dbReference>
<name>A0A139AMI1_GONPJ</name>
<feature type="domain" description="RRM" evidence="4">
    <location>
        <begin position="292"/>
        <end position="374"/>
    </location>
</feature>
<dbReference type="InterPro" id="IPR035967">
    <property type="entry name" value="SWAP/Surp_sf"/>
</dbReference>
<dbReference type="InterPro" id="IPR012677">
    <property type="entry name" value="Nucleotide-bd_a/b_plait_sf"/>
</dbReference>
<reference evidence="7 8" key="1">
    <citation type="journal article" date="2015" name="Genome Biol. Evol.">
        <title>Phylogenomic analyses indicate that early fungi evolved digesting cell walls of algal ancestors of land plants.</title>
        <authorList>
            <person name="Chang Y."/>
            <person name="Wang S."/>
            <person name="Sekimoto S."/>
            <person name="Aerts A.L."/>
            <person name="Choi C."/>
            <person name="Clum A."/>
            <person name="LaButti K.M."/>
            <person name="Lindquist E.A."/>
            <person name="Yee Ngan C."/>
            <person name="Ohm R.A."/>
            <person name="Salamov A.A."/>
            <person name="Grigoriev I.V."/>
            <person name="Spatafora J.W."/>
            <person name="Berbee M.L."/>
        </authorList>
    </citation>
    <scope>NUCLEOTIDE SEQUENCE [LARGE SCALE GENOMIC DNA]</scope>
    <source>
        <strain evidence="7 8">JEL478</strain>
    </source>
</reference>
<evidence type="ECO:0000259" key="6">
    <source>
        <dbReference type="PROSITE" id="PS51391"/>
    </source>
</evidence>
<dbReference type="PROSITE" id="PS51391">
    <property type="entry name" value="CID"/>
    <property type="match status" value="1"/>
</dbReference>
<sequence length="882" mass="96595">MSGKEDQKGAPILPWGLQATKEGSIKTLTSSKVQAFTIGGSSKINKFQKHKEEEAAKKKKEAEDAAKVYADFIASFESDETPANHTPGSVPSAAPIHRAATRSWVRGGTVQQGDPKTVEPKAVISARDAFKQDDDDVADSKAGLGAGIGAQRGLAPSTSTPNSGFTNVSSGEIYRPQSRFVKASPFVKAGSVIGGDSIKIEKDESQPKVVPATRQSSQVSHSALPLDASSSNTTTSGKKRALDSFRDELRREQAARDERLRQKGHPKGEGIVLKAAFEDRVGSYDTGDPETTNLYVGNLNPQSTTEDALARQFAVYGPIASVKVMWPRTQEEKERGRLSGFVSFMKRDDAAKALREMDGREIGGMPVRVGWGKRIVVPDKPIFILGQHSIAAGLPAAASNLTTGESPFGAQLVAPRPAAFPPGAALPPPRLEVLVNRPSDSEVVARIHRMIERVVKYGEPFEREVMDREAENCGDGQGDWGFLFRHDSPEHIYYRWKLFSVLQGDPKGRWRSEPFQMFDEGPFWVPPEIPFDDDGNESDVSNADSLSSLSSVTDEEDTNRRRAVTLHTRPLPIEARRRLTRLLRKITLIRLDIGRAMLVCIDNAESADEVSQLLCTSLTLQSTPIWPTKIARLFLLSDVLHNSSCAAPNAWRYRAAFEGRLAPVMGHLGRVWKSIAARLKAEQFRRAVTKCIEVWENWSVFGPETIEGLKSAFYSVEKSGERSGTPETGDAEFAQAQAQSALDHQLQPTDSNIDDDDVDGVPLDLSSPINRWEPLSAGSAPPTTDRHSSKSSWKGLDNRGNLEPTVLQTPVAEDDDDIDGVPLNAPPVVRVVQPAPMDVDDDDIDGVPLNIPQKPTEVERVLEPSKKKRKTIKDDDVDDIFT</sequence>
<dbReference type="Pfam" id="PF04818">
    <property type="entry name" value="CID"/>
    <property type="match status" value="1"/>
</dbReference>
<dbReference type="SUPFAM" id="SSF109905">
    <property type="entry name" value="Surp module (SWAP domain)"/>
    <property type="match status" value="1"/>
</dbReference>
<feature type="region of interest" description="Disordered" evidence="3">
    <location>
        <begin position="736"/>
        <end position="802"/>
    </location>
</feature>
<feature type="region of interest" description="Disordered" evidence="3">
    <location>
        <begin position="149"/>
        <end position="170"/>
    </location>
</feature>
<feature type="region of interest" description="Disordered" evidence="3">
    <location>
        <begin position="79"/>
        <end position="119"/>
    </location>
</feature>
<dbReference type="Pfam" id="PF01805">
    <property type="entry name" value="Surp"/>
    <property type="match status" value="1"/>
</dbReference>
<dbReference type="OMA" id="FKSRVCN"/>
<dbReference type="GO" id="GO:0003723">
    <property type="term" value="F:RNA binding"/>
    <property type="evidence" value="ECO:0007669"/>
    <property type="project" value="UniProtKB-UniRule"/>
</dbReference>
<evidence type="ECO:0000256" key="1">
    <source>
        <dbReference type="ARBA" id="ARBA00022884"/>
    </source>
</evidence>
<dbReference type="InterPro" id="IPR008942">
    <property type="entry name" value="ENTH_VHS"/>
</dbReference>